<feature type="region of interest" description="Disordered" evidence="5">
    <location>
        <begin position="198"/>
        <end position="264"/>
    </location>
</feature>
<dbReference type="EMBL" id="VOIH02000005">
    <property type="protein sequence ID" value="KAF3447592.1"/>
    <property type="molecule type" value="Genomic_DNA"/>
</dbReference>
<proteinExistence type="inferred from homology"/>
<keyword evidence="2" id="KW-0479">Metal-binding</keyword>
<dbReference type="PROSITE" id="PS50846">
    <property type="entry name" value="HMA_2"/>
    <property type="match status" value="2"/>
</dbReference>
<evidence type="ECO:0000256" key="5">
    <source>
        <dbReference type="SAM" id="MobiDB-lite"/>
    </source>
</evidence>
<protein>
    <recommendedName>
        <fullName evidence="6">HMA domain-containing protein</fullName>
    </recommendedName>
</protein>
<feature type="domain" description="HMA" evidence="6">
    <location>
        <begin position="136"/>
        <end position="199"/>
    </location>
</feature>
<sequence>MAAKLDTSKEKEKEREKEKEKEKDSGQPKDGKKEKEKEKLDGIINGVYKVNLHCPQCARDIKKPLLRTQGVHNVEVDMEKDEIKVKGEFDPIKILKQIQKLSNKKTDLISPKLQDIKVKETPTAAQKVKETKQEVSRTTSVKVHMHCGKCEKDLIRKLLKQKGVHSVKSDMKAQTVTVNGPIEAEKLINIIRKKVHKHAETVAPKIDKKQENKDKKDKLDGSTSKTENKEEKKEKHHKATASTSEEKSSTESTTTSNETKEINNMEEEIKAVGVKSKDGNYTPYFVHYVYAPQLFSDENPNACTIS</sequence>
<keyword evidence="8" id="KW-1185">Reference proteome</keyword>
<evidence type="ECO:0000256" key="3">
    <source>
        <dbReference type="ARBA" id="ARBA00023289"/>
    </source>
</evidence>
<dbReference type="InterPro" id="IPR036163">
    <property type="entry name" value="HMA_dom_sf"/>
</dbReference>
<dbReference type="GO" id="GO:0046872">
    <property type="term" value="F:metal ion binding"/>
    <property type="evidence" value="ECO:0007669"/>
    <property type="project" value="UniProtKB-KW"/>
</dbReference>
<evidence type="ECO:0000256" key="2">
    <source>
        <dbReference type="ARBA" id="ARBA00022723"/>
    </source>
</evidence>
<reference evidence="7" key="1">
    <citation type="submission" date="2020-03" db="EMBL/GenBank/DDBJ databases">
        <title>A high-quality chromosome-level genome assembly of a woody plant with both climbing and erect habits, Rhamnella rubrinervis.</title>
        <authorList>
            <person name="Lu Z."/>
            <person name="Yang Y."/>
            <person name="Zhu X."/>
            <person name="Sun Y."/>
        </authorList>
    </citation>
    <scope>NUCLEOTIDE SEQUENCE</scope>
    <source>
        <strain evidence="7">BYM</strain>
        <tissue evidence="7">Leaf</tissue>
    </source>
</reference>
<keyword evidence="3" id="KW-0449">Lipoprotein</keyword>
<dbReference type="AlphaFoldDB" id="A0A8K0MIY5"/>
<name>A0A8K0MIY5_9ROSA</name>
<organism evidence="7 8">
    <name type="scientific">Rhamnella rubrinervis</name>
    <dbReference type="NCBI Taxonomy" id="2594499"/>
    <lineage>
        <taxon>Eukaryota</taxon>
        <taxon>Viridiplantae</taxon>
        <taxon>Streptophyta</taxon>
        <taxon>Embryophyta</taxon>
        <taxon>Tracheophyta</taxon>
        <taxon>Spermatophyta</taxon>
        <taxon>Magnoliopsida</taxon>
        <taxon>eudicotyledons</taxon>
        <taxon>Gunneridae</taxon>
        <taxon>Pentapetalae</taxon>
        <taxon>rosids</taxon>
        <taxon>fabids</taxon>
        <taxon>Rosales</taxon>
        <taxon>Rhamnaceae</taxon>
        <taxon>rhamnoid group</taxon>
        <taxon>Rhamneae</taxon>
        <taxon>Rhamnella</taxon>
    </lineage>
</organism>
<feature type="region of interest" description="Disordered" evidence="5">
    <location>
        <begin position="1"/>
        <end position="38"/>
    </location>
</feature>
<dbReference type="InterPro" id="IPR006121">
    <property type="entry name" value="HMA_dom"/>
</dbReference>
<dbReference type="OrthoDB" id="688249at2759"/>
<gene>
    <name evidence="7" type="ORF">FNV43_RR12779</name>
</gene>
<comment type="similarity">
    <text evidence="4">Belongs to the HIPP family.</text>
</comment>
<feature type="domain" description="HMA" evidence="6">
    <location>
        <begin position="43"/>
        <end position="106"/>
    </location>
</feature>
<dbReference type="InterPro" id="IPR044577">
    <property type="entry name" value="HIPP4/7/8/17/18/19"/>
</dbReference>
<keyword evidence="1" id="KW-0488">Methylation</keyword>
<dbReference type="CDD" id="cd00371">
    <property type="entry name" value="HMA"/>
    <property type="match status" value="2"/>
</dbReference>
<evidence type="ECO:0000313" key="7">
    <source>
        <dbReference type="EMBL" id="KAF3447592.1"/>
    </source>
</evidence>
<evidence type="ECO:0000256" key="4">
    <source>
        <dbReference type="ARBA" id="ARBA00024045"/>
    </source>
</evidence>
<dbReference type="Pfam" id="PF00403">
    <property type="entry name" value="HMA"/>
    <property type="match status" value="2"/>
</dbReference>
<dbReference type="SUPFAM" id="SSF55008">
    <property type="entry name" value="HMA, heavy metal-associated domain"/>
    <property type="match status" value="2"/>
</dbReference>
<evidence type="ECO:0000259" key="6">
    <source>
        <dbReference type="PROSITE" id="PS50846"/>
    </source>
</evidence>
<keyword evidence="3" id="KW-0636">Prenylation</keyword>
<dbReference type="Gene3D" id="3.30.70.100">
    <property type="match status" value="2"/>
</dbReference>
<evidence type="ECO:0000313" key="8">
    <source>
        <dbReference type="Proteomes" id="UP000796880"/>
    </source>
</evidence>
<comment type="caution">
    <text evidence="7">The sequence shown here is derived from an EMBL/GenBank/DDBJ whole genome shotgun (WGS) entry which is preliminary data.</text>
</comment>
<dbReference type="Proteomes" id="UP000796880">
    <property type="component" value="Unassembled WGS sequence"/>
</dbReference>
<evidence type="ECO:0000256" key="1">
    <source>
        <dbReference type="ARBA" id="ARBA00022481"/>
    </source>
</evidence>
<dbReference type="PANTHER" id="PTHR46195">
    <property type="entry name" value="HEAVY METAL-ASSOCIATED ISOPRENYLATED PLANT PROTEIN 7"/>
    <property type="match status" value="1"/>
</dbReference>
<feature type="compositionally biased region" description="Basic and acidic residues" evidence="5">
    <location>
        <begin position="205"/>
        <end position="233"/>
    </location>
</feature>
<accession>A0A8K0MIY5</accession>
<dbReference type="PANTHER" id="PTHR46195:SF12">
    <property type="entry name" value="HEAVY METAL-ASSOCIATED ISOPRENYLATED PLANT PROTEIN 4"/>
    <property type="match status" value="1"/>
</dbReference>